<protein>
    <submittedName>
        <fullName evidence="2">Uncharacterized protein</fullName>
    </submittedName>
</protein>
<reference evidence="2" key="1">
    <citation type="journal article" date="2023" name="DNA Res.">
        <title>Chromosome-level genome assembly of Phrynocephalus forsythii using third-generation DNA sequencing and Hi-C analysis.</title>
        <authorList>
            <person name="Qi Y."/>
            <person name="Zhao W."/>
            <person name="Zhao Y."/>
            <person name="Niu C."/>
            <person name="Cao S."/>
            <person name="Zhang Y."/>
        </authorList>
    </citation>
    <scope>NUCLEOTIDE SEQUENCE</scope>
    <source>
        <tissue evidence="2">Muscle</tissue>
    </source>
</reference>
<gene>
    <name evidence="2" type="ORF">JRQ81_001933</name>
</gene>
<evidence type="ECO:0000313" key="2">
    <source>
        <dbReference type="EMBL" id="KAJ7345983.1"/>
    </source>
</evidence>
<evidence type="ECO:0000313" key="3">
    <source>
        <dbReference type="Proteomes" id="UP001142489"/>
    </source>
</evidence>
<name>A0A9Q0Y9D5_9SAUR</name>
<accession>A0A9Q0Y9D5</accession>
<keyword evidence="3" id="KW-1185">Reference proteome</keyword>
<feature type="region of interest" description="Disordered" evidence="1">
    <location>
        <begin position="108"/>
        <end position="129"/>
    </location>
</feature>
<dbReference type="AlphaFoldDB" id="A0A9Q0Y9D5"/>
<comment type="caution">
    <text evidence="2">The sequence shown here is derived from an EMBL/GenBank/DDBJ whole genome shotgun (WGS) entry which is preliminary data.</text>
</comment>
<organism evidence="2 3">
    <name type="scientific">Phrynocephalus forsythii</name>
    <dbReference type="NCBI Taxonomy" id="171643"/>
    <lineage>
        <taxon>Eukaryota</taxon>
        <taxon>Metazoa</taxon>
        <taxon>Chordata</taxon>
        <taxon>Craniata</taxon>
        <taxon>Vertebrata</taxon>
        <taxon>Euteleostomi</taxon>
        <taxon>Lepidosauria</taxon>
        <taxon>Squamata</taxon>
        <taxon>Bifurcata</taxon>
        <taxon>Unidentata</taxon>
        <taxon>Episquamata</taxon>
        <taxon>Toxicofera</taxon>
        <taxon>Iguania</taxon>
        <taxon>Acrodonta</taxon>
        <taxon>Agamidae</taxon>
        <taxon>Agaminae</taxon>
        <taxon>Phrynocephalus</taxon>
    </lineage>
</organism>
<sequence>MAIQPLLKNLRRKRLCHPLRPHIPLPDRVKNPNSAPHWGWALERVSRLTTQPTLQLGSHSPADLFRAEADVALAAECLRWDCLPSARIPGRMRNAGLSLEGGAWQDSRADPMLKHKPSPAPGKGLPTEQKALRDRWTQKKGSGGWKAGDIQTLSHLCHLRATEIRLLPL</sequence>
<dbReference type="EMBL" id="JAPFRF010000001">
    <property type="protein sequence ID" value="KAJ7345983.1"/>
    <property type="molecule type" value="Genomic_DNA"/>
</dbReference>
<dbReference type="Proteomes" id="UP001142489">
    <property type="component" value="Unassembled WGS sequence"/>
</dbReference>
<proteinExistence type="predicted"/>
<evidence type="ECO:0000256" key="1">
    <source>
        <dbReference type="SAM" id="MobiDB-lite"/>
    </source>
</evidence>